<gene>
    <name evidence="2" type="ORF">ACFQ41_04015</name>
</gene>
<dbReference type="SUPFAM" id="SSF53271">
    <property type="entry name" value="PRTase-like"/>
    <property type="match status" value="1"/>
</dbReference>
<reference evidence="3" key="1">
    <citation type="journal article" date="2019" name="Int. J. Syst. Evol. Microbiol.">
        <title>The Global Catalogue of Microorganisms (GCM) 10K type strain sequencing project: providing services to taxonomists for standard genome sequencing and annotation.</title>
        <authorList>
            <consortium name="The Broad Institute Genomics Platform"/>
            <consortium name="The Broad Institute Genome Sequencing Center for Infectious Disease"/>
            <person name="Wu L."/>
            <person name="Ma J."/>
        </authorList>
    </citation>
    <scope>NUCLEOTIDE SEQUENCE [LARGE SCALE GENOMIC DNA]</scope>
    <source>
        <strain evidence="3">CCM 9110</strain>
    </source>
</reference>
<dbReference type="PANTHER" id="PTHR47505:SF1">
    <property type="entry name" value="DNA UTILIZATION PROTEIN YHGH"/>
    <property type="match status" value="1"/>
</dbReference>
<protein>
    <submittedName>
        <fullName evidence="2">ComF family protein</fullName>
    </submittedName>
</protein>
<dbReference type="Proteomes" id="UP001597199">
    <property type="component" value="Unassembled WGS sequence"/>
</dbReference>
<dbReference type="EMBL" id="JBHTOA010000018">
    <property type="protein sequence ID" value="MFD1398466.1"/>
    <property type="molecule type" value="Genomic_DNA"/>
</dbReference>
<comment type="similarity">
    <text evidence="1">Belongs to the ComF/GntX family.</text>
</comment>
<evidence type="ECO:0000256" key="1">
    <source>
        <dbReference type="ARBA" id="ARBA00008007"/>
    </source>
</evidence>
<dbReference type="PANTHER" id="PTHR47505">
    <property type="entry name" value="DNA UTILIZATION PROTEIN YHGH"/>
    <property type="match status" value="1"/>
</dbReference>
<dbReference type="CDD" id="cd06223">
    <property type="entry name" value="PRTases_typeI"/>
    <property type="match status" value="1"/>
</dbReference>
<dbReference type="RefSeq" id="WP_236000460.1">
    <property type="nucleotide sequence ID" value="NZ_BOLV01000008.1"/>
</dbReference>
<organism evidence="2 3">
    <name type="scientific">Lacticaseibacillus suilingensis</name>
    <dbReference type="NCBI Taxonomy" id="2799577"/>
    <lineage>
        <taxon>Bacteria</taxon>
        <taxon>Bacillati</taxon>
        <taxon>Bacillota</taxon>
        <taxon>Bacilli</taxon>
        <taxon>Lactobacillales</taxon>
        <taxon>Lactobacillaceae</taxon>
        <taxon>Lacticaseibacillus</taxon>
    </lineage>
</organism>
<accession>A0ABW4BDB8</accession>
<comment type="caution">
    <text evidence="2">The sequence shown here is derived from an EMBL/GenBank/DDBJ whole genome shotgun (WGS) entry which is preliminary data.</text>
</comment>
<proteinExistence type="inferred from homology"/>
<dbReference type="Gene3D" id="3.40.50.2020">
    <property type="match status" value="1"/>
</dbReference>
<evidence type="ECO:0000313" key="2">
    <source>
        <dbReference type="EMBL" id="MFD1398466.1"/>
    </source>
</evidence>
<name>A0ABW4BDB8_9LACO</name>
<dbReference type="InterPro" id="IPR029057">
    <property type="entry name" value="PRTase-like"/>
</dbReference>
<evidence type="ECO:0000313" key="3">
    <source>
        <dbReference type="Proteomes" id="UP001597199"/>
    </source>
</evidence>
<dbReference type="InterPro" id="IPR051910">
    <property type="entry name" value="ComF/GntX_DNA_util-trans"/>
</dbReference>
<keyword evidence="3" id="KW-1185">Reference proteome</keyword>
<sequence>MNCLLCQQPLRSDWALAQLLSFKPLTLSRLCAQCLAQFTPIAAATACPGCGRAHSPKLCADCQRWRQQGYALLHNRAWFSYTPAMKAFIQQYKGLGDYRLHEAFADQLQLPTRRTALVPLPSEPGHYARRGFDPVIGLFGHLPLALWLKKADTAMPQAQKDRQGRLQTPQSFTAHLPAKLPPHVILLDDLYTTGRTLYHAQAALRQAGYQGTITARTLIR</sequence>
<dbReference type="InterPro" id="IPR000836">
    <property type="entry name" value="PRTase_dom"/>
</dbReference>